<gene>
    <name evidence="2" type="ORF">BLNAU_12266</name>
</gene>
<evidence type="ECO:0000313" key="3">
    <source>
        <dbReference type="Proteomes" id="UP001281761"/>
    </source>
</evidence>
<feature type="compositionally biased region" description="Acidic residues" evidence="1">
    <location>
        <begin position="347"/>
        <end position="368"/>
    </location>
</feature>
<keyword evidence="3" id="KW-1185">Reference proteome</keyword>
<protein>
    <recommendedName>
        <fullName evidence="4">EF-hand domain-containing protein</fullName>
    </recommendedName>
</protein>
<dbReference type="EMBL" id="JARBJD010000099">
    <property type="protein sequence ID" value="KAK2952798.1"/>
    <property type="molecule type" value="Genomic_DNA"/>
</dbReference>
<feature type="compositionally biased region" description="Acidic residues" evidence="1">
    <location>
        <begin position="297"/>
        <end position="314"/>
    </location>
</feature>
<feature type="region of interest" description="Disordered" evidence="1">
    <location>
        <begin position="249"/>
        <end position="314"/>
    </location>
</feature>
<comment type="caution">
    <text evidence="2">The sequence shown here is derived from an EMBL/GenBank/DDBJ whole genome shotgun (WGS) entry which is preliminary data.</text>
</comment>
<evidence type="ECO:0000256" key="1">
    <source>
        <dbReference type="SAM" id="MobiDB-lite"/>
    </source>
</evidence>
<accession>A0ABQ9XK43</accession>
<proteinExistence type="predicted"/>
<feature type="compositionally biased region" description="Basic and acidic residues" evidence="1">
    <location>
        <begin position="249"/>
        <end position="269"/>
    </location>
</feature>
<evidence type="ECO:0008006" key="4">
    <source>
        <dbReference type="Google" id="ProtNLM"/>
    </source>
</evidence>
<evidence type="ECO:0000313" key="2">
    <source>
        <dbReference type="EMBL" id="KAK2952798.1"/>
    </source>
</evidence>
<name>A0ABQ9XK43_9EUKA</name>
<feature type="region of interest" description="Disordered" evidence="1">
    <location>
        <begin position="340"/>
        <end position="368"/>
    </location>
</feature>
<dbReference type="Proteomes" id="UP001281761">
    <property type="component" value="Unassembled WGS sequence"/>
</dbReference>
<feature type="compositionally biased region" description="Acidic residues" evidence="1">
    <location>
        <begin position="270"/>
        <end position="290"/>
    </location>
</feature>
<organism evidence="2 3">
    <name type="scientific">Blattamonas nauphoetae</name>
    <dbReference type="NCBI Taxonomy" id="2049346"/>
    <lineage>
        <taxon>Eukaryota</taxon>
        <taxon>Metamonada</taxon>
        <taxon>Preaxostyla</taxon>
        <taxon>Oxymonadida</taxon>
        <taxon>Blattamonas</taxon>
    </lineage>
</organism>
<sequence length="368" mass="42653">MLVQLEPLPVGSIILRNELPVDMIKRMDHLRAILLFNLSSHTEAQLSRYDLDAQKMIPASKTLEEQTKANCHALYIESIKNFEEMITRIEQEGKSEEIVKEEGETFLETIESILKQATDYFEPLLTNHYNTRVTINQIVKILFIETVGSTDEVMSMDDFSKFFENFKVLPSVSSLFEEEPETPYQESISKFDTNEKGGLTCDELTRAIFDVIIDPVIHPLQINSEELYYSFNSLHKTLKELITPPKKEKPLLKRIPKPKEKPIKEKTGDEGEEEEGREEEENEEEEDAGDIEYIWVEVEEGEEDEEEEEDAPAFELDEFMEQMGTFKDLLEPLKMGYEIDEKLLKGEEEEEQEGEEEGGQEEEEEDDS</sequence>
<reference evidence="2 3" key="1">
    <citation type="journal article" date="2022" name="bioRxiv">
        <title>Genomics of Preaxostyla Flagellates Illuminates Evolutionary Transitions and the Path Towards Mitochondrial Loss.</title>
        <authorList>
            <person name="Novak L.V.F."/>
            <person name="Treitli S.C."/>
            <person name="Pyrih J."/>
            <person name="Halakuc P."/>
            <person name="Pipaliya S.V."/>
            <person name="Vacek V."/>
            <person name="Brzon O."/>
            <person name="Soukal P."/>
            <person name="Eme L."/>
            <person name="Dacks J.B."/>
            <person name="Karnkowska A."/>
            <person name="Elias M."/>
            <person name="Hampl V."/>
        </authorList>
    </citation>
    <scope>NUCLEOTIDE SEQUENCE [LARGE SCALE GENOMIC DNA]</scope>
    <source>
        <strain evidence="2">NAU3</strain>
        <tissue evidence="2">Gut</tissue>
    </source>
</reference>